<feature type="domain" description="C3H1-type" evidence="6">
    <location>
        <begin position="244"/>
        <end position="266"/>
    </location>
</feature>
<keyword evidence="2 4" id="KW-0863">Zinc-finger</keyword>
<dbReference type="Gene3D" id="4.10.1000.10">
    <property type="entry name" value="Zinc finger, CCCH-type"/>
    <property type="match status" value="3"/>
</dbReference>
<feature type="domain" description="C3H1-type" evidence="6">
    <location>
        <begin position="294"/>
        <end position="322"/>
    </location>
</feature>
<feature type="zinc finger region" description="C3H1-type" evidence="4">
    <location>
        <begin position="244"/>
        <end position="266"/>
    </location>
</feature>
<dbReference type="AlphaFoldDB" id="A0A139GY61"/>
<evidence type="ECO:0000313" key="7">
    <source>
        <dbReference type="EMBL" id="KXS95147.1"/>
    </source>
</evidence>
<feature type="zinc finger region" description="C3H1-type" evidence="4">
    <location>
        <begin position="267"/>
        <end position="293"/>
    </location>
</feature>
<dbReference type="InterPro" id="IPR036855">
    <property type="entry name" value="Znf_CCCH_sf"/>
</dbReference>
<keyword evidence="3 4" id="KW-0862">Zinc</keyword>
<dbReference type="STRING" id="321146.A0A139GY61"/>
<feature type="region of interest" description="Disordered" evidence="5">
    <location>
        <begin position="124"/>
        <end position="146"/>
    </location>
</feature>
<dbReference type="PANTHER" id="PTHR46156">
    <property type="entry name" value="CCCH ZINGC FINGER"/>
    <property type="match status" value="1"/>
</dbReference>
<feature type="region of interest" description="Disordered" evidence="5">
    <location>
        <begin position="17"/>
        <end position="58"/>
    </location>
</feature>
<feature type="zinc finger region" description="C3H1-type" evidence="4">
    <location>
        <begin position="294"/>
        <end position="322"/>
    </location>
</feature>
<name>A0A139GY61_9PEZI</name>
<evidence type="ECO:0000256" key="4">
    <source>
        <dbReference type="PROSITE-ProRule" id="PRU00723"/>
    </source>
</evidence>
<evidence type="ECO:0000259" key="6">
    <source>
        <dbReference type="PROSITE" id="PS50103"/>
    </source>
</evidence>
<evidence type="ECO:0000256" key="5">
    <source>
        <dbReference type="SAM" id="MobiDB-lite"/>
    </source>
</evidence>
<reference evidence="7 8" key="1">
    <citation type="submission" date="2015-07" db="EMBL/GenBank/DDBJ databases">
        <title>Comparative genomics of the Sigatoka disease complex on banana suggests a link between parallel evolutionary changes in Pseudocercospora fijiensis and Pseudocercospora eumusae and increased virulence on the banana host.</title>
        <authorList>
            <person name="Chang T.-C."/>
            <person name="Salvucci A."/>
            <person name="Crous P.W."/>
            <person name="Stergiopoulos I."/>
        </authorList>
    </citation>
    <scope>NUCLEOTIDE SEQUENCE [LARGE SCALE GENOMIC DNA]</scope>
    <source>
        <strain evidence="7 8">CBS 114824</strain>
    </source>
</reference>
<evidence type="ECO:0000313" key="8">
    <source>
        <dbReference type="Proteomes" id="UP000070133"/>
    </source>
</evidence>
<dbReference type="Proteomes" id="UP000070133">
    <property type="component" value="Unassembled WGS sequence"/>
</dbReference>
<dbReference type="FunFam" id="4.10.1000.10:FF:000035">
    <property type="entry name" value="CCCH zinc finger protein, variant"/>
    <property type="match status" value="1"/>
</dbReference>
<dbReference type="PROSITE" id="PS50103">
    <property type="entry name" value="ZF_C3H1"/>
    <property type="match status" value="4"/>
</dbReference>
<gene>
    <name evidence="7" type="ORF">AC578_5111</name>
</gene>
<feature type="compositionally biased region" description="Basic and acidic residues" evidence="5">
    <location>
        <begin position="124"/>
        <end position="135"/>
    </location>
</feature>
<feature type="compositionally biased region" description="Acidic residues" evidence="5">
    <location>
        <begin position="365"/>
        <end position="377"/>
    </location>
</feature>
<feature type="zinc finger region" description="C3H1-type" evidence="4">
    <location>
        <begin position="212"/>
        <end position="240"/>
    </location>
</feature>
<dbReference type="SUPFAM" id="SSF90229">
    <property type="entry name" value="CCCH zinc finger"/>
    <property type="match status" value="2"/>
</dbReference>
<evidence type="ECO:0000256" key="3">
    <source>
        <dbReference type="ARBA" id="ARBA00022833"/>
    </source>
</evidence>
<feature type="domain" description="C3H1-type" evidence="6">
    <location>
        <begin position="212"/>
        <end position="240"/>
    </location>
</feature>
<organism evidence="7 8">
    <name type="scientific">Pseudocercospora eumusae</name>
    <dbReference type="NCBI Taxonomy" id="321146"/>
    <lineage>
        <taxon>Eukaryota</taxon>
        <taxon>Fungi</taxon>
        <taxon>Dikarya</taxon>
        <taxon>Ascomycota</taxon>
        <taxon>Pezizomycotina</taxon>
        <taxon>Dothideomycetes</taxon>
        <taxon>Dothideomycetidae</taxon>
        <taxon>Mycosphaerellales</taxon>
        <taxon>Mycosphaerellaceae</taxon>
        <taxon>Pseudocercospora</taxon>
    </lineage>
</organism>
<sequence>MTDESELQAKIAAVASQINRHKQKQQAPPHTSFPRPSHRPRGTAHWSPYGRGGRAGFTGVHKNRSLVLGSTRDTASTPAEDITNAGAITHQNGFISTRGGHNNQLMTQQTFDRERKQKLERLEKHRAAQEQERAAQNKPTPPPTVKQQRVLDIDGIAFALQEDGSKLSRIFDPATAERKTPKTYQVAGVDFFRTKKGNLVRAASHGKRPDNTKPKAQCEIFTKHGKCPYGPSCRFAHNPEKVAICKDFLYKTCPADANCDLSHETTYERVPACTHFLRGNCTKTACPYPHVNVSFDAPVCRPFATLGFCAKGVSCGDRHIFECPDYANNGHCANFEKGKCPLPHIDRAGILRKAAQRQAKTSSPEESDISSDEEETAEASKDAMESDSDSSVDIMMGLDDASHELSQQRDYVAFA</sequence>
<feature type="region of interest" description="Disordered" evidence="5">
    <location>
        <begin position="353"/>
        <end position="400"/>
    </location>
</feature>
<dbReference type="SMART" id="SM00356">
    <property type="entry name" value="ZnF_C3H1"/>
    <property type="match status" value="4"/>
</dbReference>
<dbReference type="GO" id="GO:0008270">
    <property type="term" value="F:zinc ion binding"/>
    <property type="evidence" value="ECO:0007669"/>
    <property type="project" value="UniProtKB-KW"/>
</dbReference>
<accession>A0A139GY61</accession>
<dbReference type="Pfam" id="PF00642">
    <property type="entry name" value="zf-CCCH"/>
    <property type="match status" value="1"/>
</dbReference>
<feature type="domain" description="C3H1-type" evidence="6">
    <location>
        <begin position="267"/>
        <end position="293"/>
    </location>
</feature>
<dbReference type="OrthoDB" id="410307at2759"/>
<evidence type="ECO:0000256" key="2">
    <source>
        <dbReference type="ARBA" id="ARBA00022771"/>
    </source>
</evidence>
<keyword evidence="1 4" id="KW-0479">Metal-binding</keyword>
<dbReference type="EMBL" id="LFZN01000231">
    <property type="protein sequence ID" value="KXS95147.1"/>
    <property type="molecule type" value="Genomic_DNA"/>
</dbReference>
<dbReference type="PANTHER" id="PTHR46156:SF1">
    <property type="entry name" value="ZINC FINGER CCCH DOMAIN-CONTAINING PROTEIN 3"/>
    <property type="match status" value="1"/>
</dbReference>
<evidence type="ECO:0000256" key="1">
    <source>
        <dbReference type="ARBA" id="ARBA00022723"/>
    </source>
</evidence>
<protein>
    <recommendedName>
        <fullName evidence="6">C3H1-type domain-containing protein</fullName>
    </recommendedName>
</protein>
<proteinExistence type="predicted"/>
<dbReference type="GO" id="GO:0005634">
    <property type="term" value="C:nucleus"/>
    <property type="evidence" value="ECO:0007669"/>
    <property type="project" value="TreeGrafter"/>
</dbReference>
<keyword evidence="8" id="KW-1185">Reference proteome</keyword>
<comment type="caution">
    <text evidence="7">The sequence shown here is derived from an EMBL/GenBank/DDBJ whole genome shotgun (WGS) entry which is preliminary data.</text>
</comment>
<dbReference type="InterPro" id="IPR000571">
    <property type="entry name" value="Znf_CCCH"/>
</dbReference>